<dbReference type="STRING" id="157733.AB986_05190"/>
<comment type="caution">
    <text evidence="1">The sequence shown here is derived from an EMBL/GenBank/DDBJ whole genome shotgun (WGS) entry which is preliminary data.</text>
</comment>
<dbReference type="SUPFAM" id="SSF103007">
    <property type="entry name" value="Hypothetical protein TT1725"/>
    <property type="match status" value="1"/>
</dbReference>
<dbReference type="InterPro" id="IPR036746">
    <property type="entry name" value="TT1725-like_sf"/>
</dbReference>
<accession>A0A0J6D023</accession>
<dbReference type="InterPro" id="IPR007546">
    <property type="entry name" value="DUF503"/>
</dbReference>
<dbReference type="PATRIC" id="fig|157733.3.peg.3276"/>
<name>A0A0J6D023_9BACL</name>
<dbReference type="PANTHER" id="PTHR36441:SF1">
    <property type="entry name" value="DUF503 DOMAIN-CONTAINING PROTEIN"/>
    <property type="match status" value="1"/>
</dbReference>
<evidence type="ECO:0000313" key="2">
    <source>
        <dbReference type="Proteomes" id="UP000035996"/>
    </source>
</evidence>
<dbReference type="EMBL" id="LELK01000001">
    <property type="protein sequence ID" value="KMM38670.1"/>
    <property type="molecule type" value="Genomic_DNA"/>
</dbReference>
<dbReference type="Pfam" id="PF04456">
    <property type="entry name" value="DUF503"/>
    <property type="match status" value="1"/>
</dbReference>
<gene>
    <name evidence="1" type="ORF">AB986_05190</name>
</gene>
<keyword evidence="2" id="KW-1185">Reference proteome</keyword>
<dbReference type="RefSeq" id="WP_048309786.1">
    <property type="nucleotide sequence ID" value="NZ_CP119526.1"/>
</dbReference>
<proteinExistence type="predicted"/>
<dbReference type="AlphaFoldDB" id="A0A0J6D023"/>
<dbReference type="GeneID" id="301326593"/>
<sequence>MIGYVECECIIYDAQSLKEKRSVLQSVISRLKHYNLAVSELDSQDLWQHTVIGIVTTASSKTACERELQRAVSLIDSRPDIELTRATYEWL</sequence>
<dbReference type="Gene3D" id="3.30.70.1120">
    <property type="entry name" value="TT1725-like"/>
    <property type="match status" value="1"/>
</dbReference>
<evidence type="ECO:0000313" key="1">
    <source>
        <dbReference type="EMBL" id="KMM38670.1"/>
    </source>
</evidence>
<protein>
    <submittedName>
        <fullName evidence="1">Uncharacterized protein</fullName>
    </submittedName>
</protein>
<dbReference type="Proteomes" id="UP000035996">
    <property type="component" value="Unassembled WGS sequence"/>
</dbReference>
<reference evidence="1" key="1">
    <citation type="submission" date="2015-06" db="EMBL/GenBank/DDBJ databases">
        <authorList>
            <person name="Liu B."/>
            <person name="Wang J."/>
            <person name="Zhu Y."/>
            <person name="Liu G."/>
            <person name="Chen Q."/>
            <person name="Zheng C."/>
            <person name="Che J."/>
            <person name="Ge C."/>
            <person name="Shi H."/>
            <person name="Pan Z."/>
            <person name="Liu X."/>
        </authorList>
    </citation>
    <scope>NUCLEOTIDE SEQUENCE [LARGE SCALE GENOMIC DNA]</scope>
    <source>
        <strain evidence="1">DSM 16346</strain>
    </source>
</reference>
<organism evidence="1 2">
    <name type="scientific">Guptibacillus hwajinpoensis</name>
    <dbReference type="NCBI Taxonomy" id="208199"/>
    <lineage>
        <taxon>Bacteria</taxon>
        <taxon>Bacillati</taxon>
        <taxon>Bacillota</taxon>
        <taxon>Bacilli</taxon>
        <taxon>Bacillales</taxon>
        <taxon>Guptibacillaceae</taxon>
        <taxon>Guptibacillus</taxon>
    </lineage>
</organism>
<dbReference type="PANTHER" id="PTHR36441">
    <property type="entry name" value="HYPOTHETICAL CYTOSOLIC PROTEIN"/>
    <property type="match status" value="1"/>
</dbReference>
<dbReference type="OrthoDB" id="9809023at2"/>